<dbReference type="SUPFAM" id="SSF58104">
    <property type="entry name" value="Methyl-accepting chemotaxis protein (MCP) signaling domain"/>
    <property type="match status" value="1"/>
</dbReference>
<dbReference type="RefSeq" id="WP_121012024.1">
    <property type="nucleotide sequence ID" value="NZ_RCCJ01000001.1"/>
</dbReference>
<organism evidence="6 7">
    <name type="scientific">Hydrogenivirga caldilitoris</name>
    <dbReference type="NCBI Taxonomy" id="246264"/>
    <lineage>
        <taxon>Bacteria</taxon>
        <taxon>Pseudomonadati</taxon>
        <taxon>Aquificota</taxon>
        <taxon>Aquificia</taxon>
        <taxon>Aquificales</taxon>
        <taxon>Aquificaceae</taxon>
        <taxon>Hydrogenivirga</taxon>
    </lineage>
</organism>
<comment type="similarity">
    <text evidence="2">Belongs to the methyl-accepting chemotaxis (MCP) protein family.</text>
</comment>
<evidence type="ECO:0000313" key="6">
    <source>
        <dbReference type="EMBL" id="RLJ71131.1"/>
    </source>
</evidence>
<keyword evidence="4" id="KW-0175">Coiled coil</keyword>
<dbReference type="PANTHER" id="PTHR32089">
    <property type="entry name" value="METHYL-ACCEPTING CHEMOTAXIS PROTEIN MCPB"/>
    <property type="match status" value="1"/>
</dbReference>
<proteinExistence type="inferred from homology"/>
<dbReference type="GO" id="GO:0006935">
    <property type="term" value="P:chemotaxis"/>
    <property type="evidence" value="ECO:0007669"/>
    <property type="project" value="InterPro"/>
</dbReference>
<dbReference type="Proteomes" id="UP000267841">
    <property type="component" value="Unassembled WGS sequence"/>
</dbReference>
<dbReference type="Pfam" id="PF00015">
    <property type="entry name" value="MCPsignal"/>
    <property type="match status" value="1"/>
</dbReference>
<sequence length="313" mass="35728">MFWGNKEELRKLEGELAKCKEENLLLKELMNLMEEGVILFENGKIYFMNEKAREILGGGSPEELSTENIEIVAQRQNFLVFREKKEEVKEEKPKEEIEEKCIEGVTSRIEPLVEELNRLSSQSAASFTELDEVFRIVTNGLAIVQEMNEAARKTEESLRKDMEIINELTHQSENIIKILSLINEISEQTNLLALNAAIEAARAGEMGRGFAVVADEVRRLAGKTMEFTDNIDSVLKEIGKKINEAKKHIEEVAREADLQKEQSSNVEELFYLVQYRMEALKSKYEEVTANLESLMSLMQDTVRVIESRSSEGS</sequence>
<dbReference type="GO" id="GO:0016020">
    <property type="term" value="C:membrane"/>
    <property type="evidence" value="ECO:0007669"/>
    <property type="project" value="InterPro"/>
</dbReference>
<evidence type="ECO:0000256" key="3">
    <source>
        <dbReference type="PROSITE-ProRule" id="PRU00284"/>
    </source>
</evidence>
<evidence type="ECO:0000256" key="2">
    <source>
        <dbReference type="ARBA" id="ARBA00029447"/>
    </source>
</evidence>
<keyword evidence="1 3" id="KW-0807">Transducer</keyword>
<gene>
    <name evidence="6" type="ORF">BCF55_1428</name>
</gene>
<dbReference type="GO" id="GO:0004888">
    <property type="term" value="F:transmembrane signaling receptor activity"/>
    <property type="evidence" value="ECO:0007669"/>
    <property type="project" value="InterPro"/>
</dbReference>
<name>A0A497XSA5_9AQUI</name>
<reference evidence="6 7" key="1">
    <citation type="submission" date="2018-10" db="EMBL/GenBank/DDBJ databases">
        <title>Genomic Encyclopedia of Archaeal and Bacterial Type Strains, Phase II (KMG-II): from individual species to whole genera.</title>
        <authorList>
            <person name="Goeker M."/>
        </authorList>
    </citation>
    <scope>NUCLEOTIDE SEQUENCE [LARGE SCALE GENOMIC DNA]</scope>
    <source>
        <strain evidence="6 7">DSM 16510</strain>
    </source>
</reference>
<accession>A0A497XSA5</accession>
<evidence type="ECO:0000256" key="1">
    <source>
        <dbReference type="ARBA" id="ARBA00023224"/>
    </source>
</evidence>
<evidence type="ECO:0000313" key="7">
    <source>
        <dbReference type="Proteomes" id="UP000267841"/>
    </source>
</evidence>
<dbReference type="OrthoDB" id="9760371at2"/>
<dbReference type="InterPro" id="IPR004089">
    <property type="entry name" value="MCPsignal_dom"/>
</dbReference>
<protein>
    <submittedName>
        <fullName evidence="6">Methyl-accepting chemotaxis protein (MCP) signaling protein</fullName>
    </submittedName>
</protein>
<dbReference type="AlphaFoldDB" id="A0A497XSA5"/>
<evidence type="ECO:0000256" key="4">
    <source>
        <dbReference type="SAM" id="Coils"/>
    </source>
</evidence>
<feature type="domain" description="Methyl-accepting transducer" evidence="5">
    <location>
        <begin position="102"/>
        <end position="309"/>
    </location>
</feature>
<comment type="caution">
    <text evidence="6">The sequence shown here is derived from an EMBL/GenBank/DDBJ whole genome shotgun (WGS) entry which is preliminary data.</text>
</comment>
<dbReference type="SMART" id="SM00283">
    <property type="entry name" value="MA"/>
    <property type="match status" value="1"/>
</dbReference>
<keyword evidence="7" id="KW-1185">Reference proteome</keyword>
<dbReference type="PROSITE" id="PS50111">
    <property type="entry name" value="CHEMOTAXIS_TRANSDUC_2"/>
    <property type="match status" value="1"/>
</dbReference>
<dbReference type="GO" id="GO:0007165">
    <property type="term" value="P:signal transduction"/>
    <property type="evidence" value="ECO:0007669"/>
    <property type="project" value="UniProtKB-KW"/>
</dbReference>
<dbReference type="EMBL" id="RCCJ01000001">
    <property type="protein sequence ID" value="RLJ71131.1"/>
    <property type="molecule type" value="Genomic_DNA"/>
</dbReference>
<feature type="coiled-coil region" evidence="4">
    <location>
        <begin position="235"/>
        <end position="297"/>
    </location>
</feature>
<dbReference type="PRINTS" id="PR00260">
    <property type="entry name" value="CHEMTRNSDUCR"/>
</dbReference>
<evidence type="ECO:0000259" key="5">
    <source>
        <dbReference type="PROSITE" id="PS50111"/>
    </source>
</evidence>
<dbReference type="Gene3D" id="1.10.287.950">
    <property type="entry name" value="Methyl-accepting chemotaxis protein"/>
    <property type="match status" value="1"/>
</dbReference>
<dbReference type="PANTHER" id="PTHR32089:SF112">
    <property type="entry name" value="LYSOZYME-LIKE PROTEIN-RELATED"/>
    <property type="match status" value="1"/>
</dbReference>
<dbReference type="InterPro" id="IPR004090">
    <property type="entry name" value="Chemotax_Me-accpt_rcpt"/>
</dbReference>